<dbReference type="AlphaFoldDB" id="A0A2P2QLC5"/>
<dbReference type="EMBL" id="GGEC01087290">
    <property type="protein sequence ID" value="MBX67774.1"/>
    <property type="molecule type" value="Transcribed_RNA"/>
</dbReference>
<accession>A0A2P2QLC5</accession>
<organism evidence="2">
    <name type="scientific">Rhizophora mucronata</name>
    <name type="common">Asiatic mangrove</name>
    <dbReference type="NCBI Taxonomy" id="61149"/>
    <lineage>
        <taxon>Eukaryota</taxon>
        <taxon>Viridiplantae</taxon>
        <taxon>Streptophyta</taxon>
        <taxon>Embryophyta</taxon>
        <taxon>Tracheophyta</taxon>
        <taxon>Spermatophyta</taxon>
        <taxon>Magnoliopsida</taxon>
        <taxon>eudicotyledons</taxon>
        <taxon>Gunneridae</taxon>
        <taxon>Pentapetalae</taxon>
        <taxon>rosids</taxon>
        <taxon>fabids</taxon>
        <taxon>Malpighiales</taxon>
        <taxon>Rhizophoraceae</taxon>
        <taxon>Rhizophora</taxon>
    </lineage>
</organism>
<evidence type="ECO:0000313" key="2">
    <source>
        <dbReference type="EMBL" id="MBX67774.1"/>
    </source>
</evidence>
<name>A0A2P2QLC5_RHIMU</name>
<evidence type="ECO:0000256" key="1">
    <source>
        <dbReference type="SAM" id="MobiDB-lite"/>
    </source>
</evidence>
<reference evidence="2" key="1">
    <citation type="submission" date="2018-02" db="EMBL/GenBank/DDBJ databases">
        <title>Rhizophora mucronata_Transcriptome.</title>
        <authorList>
            <person name="Meera S.P."/>
            <person name="Sreeshan A."/>
            <person name="Augustine A."/>
        </authorList>
    </citation>
    <scope>NUCLEOTIDE SEQUENCE</scope>
    <source>
        <tissue evidence="2">Leaf</tissue>
    </source>
</reference>
<feature type="compositionally biased region" description="Basic and acidic residues" evidence="1">
    <location>
        <begin position="49"/>
        <end position="62"/>
    </location>
</feature>
<protein>
    <submittedName>
        <fullName evidence="2">Uncharacterized protein</fullName>
    </submittedName>
</protein>
<feature type="region of interest" description="Disordered" evidence="1">
    <location>
        <begin position="41"/>
        <end position="62"/>
    </location>
</feature>
<proteinExistence type="predicted"/>
<sequence length="62" mass="7033">MITTVSSNQGLLINGIQWQKMHQAILFDNLVLLKAPKPCTQKSIKQSSRNHDSNKTLPIHEH</sequence>